<evidence type="ECO:0000256" key="9">
    <source>
        <dbReference type="HAMAP-Rule" id="MF_00161"/>
    </source>
</evidence>
<dbReference type="RefSeq" id="WP_204905574.1">
    <property type="nucleotide sequence ID" value="NZ_JACJKS010000002.1"/>
</dbReference>
<keyword evidence="4 9" id="KW-0812">Transmembrane</keyword>
<feature type="transmembrane region" description="Helical" evidence="9">
    <location>
        <begin position="131"/>
        <end position="155"/>
    </location>
</feature>
<comment type="caution">
    <text evidence="11">The sequence shown here is derived from an EMBL/GenBank/DDBJ whole genome shotgun (WGS) entry which is preliminary data.</text>
</comment>
<keyword evidence="2 9" id="KW-1003">Cell membrane</keyword>
<dbReference type="Proteomes" id="UP000705508">
    <property type="component" value="Unassembled WGS sequence"/>
</dbReference>
<feature type="active site" evidence="9">
    <location>
        <position position="137"/>
    </location>
</feature>
<keyword evidence="3 9" id="KW-0645">Protease</keyword>
<organism evidence="11 12">
    <name type="scientific">Mordavella massiliensis</name>
    <dbReference type="NCBI Taxonomy" id="1871024"/>
    <lineage>
        <taxon>Bacteria</taxon>
        <taxon>Bacillati</taxon>
        <taxon>Bacillota</taxon>
        <taxon>Clostridia</taxon>
        <taxon>Eubacteriales</taxon>
        <taxon>Clostridiaceae</taxon>
        <taxon>Mordavella</taxon>
    </lineage>
</organism>
<dbReference type="Pfam" id="PF01252">
    <property type="entry name" value="Peptidase_A8"/>
    <property type="match status" value="1"/>
</dbReference>
<proteinExistence type="inferred from homology"/>
<dbReference type="GO" id="GO:0006508">
    <property type="term" value="P:proteolysis"/>
    <property type="evidence" value="ECO:0007669"/>
    <property type="project" value="UniProtKB-KW"/>
</dbReference>
<keyword evidence="7 9" id="KW-1133">Transmembrane helix</keyword>
<feature type="active site" evidence="9">
    <location>
        <position position="121"/>
    </location>
</feature>
<comment type="subcellular location">
    <subcellularLocation>
        <location evidence="9">Cell membrane</location>
        <topology evidence="9">Multi-pass membrane protein</topology>
    </subcellularLocation>
</comment>
<reference evidence="11" key="1">
    <citation type="submission" date="2020-08" db="EMBL/GenBank/DDBJ databases">
        <authorList>
            <person name="Cejkova D."/>
            <person name="Kubasova T."/>
            <person name="Jahodarova E."/>
            <person name="Rychlik I."/>
        </authorList>
    </citation>
    <scope>NUCLEOTIDE SEQUENCE</scope>
    <source>
        <strain evidence="11">An582</strain>
    </source>
</reference>
<comment type="function">
    <text evidence="9">This protein specifically catalyzes the removal of signal peptides from prolipoproteins.</text>
</comment>
<evidence type="ECO:0000256" key="4">
    <source>
        <dbReference type="ARBA" id="ARBA00022692"/>
    </source>
</evidence>
<evidence type="ECO:0000256" key="10">
    <source>
        <dbReference type="RuleBase" id="RU004181"/>
    </source>
</evidence>
<evidence type="ECO:0000256" key="3">
    <source>
        <dbReference type="ARBA" id="ARBA00022670"/>
    </source>
</evidence>
<keyword evidence="5 9" id="KW-0064">Aspartyl protease</keyword>
<name>A0A939BG05_9CLOT</name>
<sequence>MKKNAGYYIVALAVAAAGVILDQWSKYMAVLHLKGQGALELIPGVFQLTYLENRGAAFGVLQGQQTFFYLITAVILFLVAAAYIRIPAGKRFRPLRICAVLIASGAAGNLIDRVRLGYVVDFFYFELIDFPVFNVADIFVTVSAVLLAVLILLYYKEEDLEQIFYSGKRRRGEDR</sequence>
<feature type="transmembrane region" description="Helical" evidence="9">
    <location>
        <begin position="7"/>
        <end position="25"/>
    </location>
</feature>
<protein>
    <recommendedName>
        <fullName evidence="9">Lipoprotein signal peptidase</fullName>
        <ecNumber evidence="9">3.4.23.36</ecNumber>
    </recommendedName>
    <alternativeName>
        <fullName evidence="9">Prolipoprotein signal peptidase</fullName>
    </alternativeName>
    <alternativeName>
        <fullName evidence="9">Signal peptidase II</fullName>
        <shortName evidence="9">SPase II</shortName>
    </alternativeName>
</protein>
<dbReference type="PANTHER" id="PTHR33695:SF1">
    <property type="entry name" value="LIPOPROTEIN SIGNAL PEPTIDASE"/>
    <property type="match status" value="1"/>
</dbReference>
<evidence type="ECO:0000256" key="1">
    <source>
        <dbReference type="ARBA" id="ARBA00006139"/>
    </source>
</evidence>
<keyword evidence="6 9" id="KW-0378">Hydrolase</keyword>
<dbReference type="AlphaFoldDB" id="A0A939BG05"/>
<gene>
    <name evidence="9 11" type="primary">lspA</name>
    <name evidence="11" type="ORF">H6A20_02470</name>
</gene>
<dbReference type="HAMAP" id="MF_00161">
    <property type="entry name" value="LspA"/>
    <property type="match status" value="1"/>
</dbReference>
<keyword evidence="8 9" id="KW-0472">Membrane</keyword>
<dbReference type="PRINTS" id="PR00781">
    <property type="entry name" value="LIPOSIGPTASE"/>
</dbReference>
<dbReference type="GO" id="GO:0005886">
    <property type="term" value="C:plasma membrane"/>
    <property type="evidence" value="ECO:0007669"/>
    <property type="project" value="UniProtKB-SubCell"/>
</dbReference>
<reference evidence="11" key="2">
    <citation type="journal article" date="2021" name="Sci. Rep.">
        <title>The distribution of antibiotic resistance genes in chicken gut microbiota commensals.</title>
        <authorList>
            <person name="Juricova H."/>
            <person name="Matiasovicova J."/>
            <person name="Kubasova T."/>
            <person name="Cejkova D."/>
            <person name="Rychlik I."/>
        </authorList>
    </citation>
    <scope>NUCLEOTIDE SEQUENCE</scope>
    <source>
        <strain evidence="11">An582</strain>
    </source>
</reference>
<evidence type="ECO:0000256" key="7">
    <source>
        <dbReference type="ARBA" id="ARBA00022989"/>
    </source>
</evidence>
<evidence type="ECO:0000313" key="12">
    <source>
        <dbReference type="Proteomes" id="UP000705508"/>
    </source>
</evidence>
<evidence type="ECO:0000313" key="11">
    <source>
        <dbReference type="EMBL" id="MBM6947530.1"/>
    </source>
</evidence>
<dbReference type="EC" id="3.4.23.36" evidence="9"/>
<comment type="similarity">
    <text evidence="1 9 10">Belongs to the peptidase A8 family.</text>
</comment>
<evidence type="ECO:0000256" key="5">
    <source>
        <dbReference type="ARBA" id="ARBA00022750"/>
    </source>
</evidence>
<comment type="pathway">
    <text evidence="9">Protein modification; lipoprotein biosynthesis (signal peptide cleavage).</text>
</comment>
<evidence type="ECO:0000256" key="8">
    <source>
        <dbReference type="ARBA" id="ARBA00023136"/>
    </source>
</evidence>
<evidence type="ECO:0000256" key="2">
    <source>
        <dbReference type="ARBA" id="ARBA00022475"/>
    </source>
</evidence>
<accession>A0A939BG05</accession>
<comment type="catalytic activity">
    <reaction evidence="9">
        <text>Release of signal peptides from bacterial membrane prolipoproteins. Hydrolyzes -Xaa-Yaa-Zaa-|-(S,diacylglyceryl)Cys-, in which Xaa is hydrophobic (preferably Leu), and Yaa (Ala or Ser) and Zaa (Gly or Ala) have small, neutral side chains.</text>
        <dbReference type="EC" id="3.4.23.36"/>
    </reaction>
</comment>
<dbReference type="NCBIfam" id="TIGR00077">
    <property type="entry name" value="lspA"/>
    <property type="match status" value="1"/>
</dbReference>
<dbReference type="GO" id="GO:0004190">
    <property type="term" value="F:aspartic-type endopeptidase activity"/>
    <property type="evidence" value="ECO:0007669"/>
    <property type="project" value="UniProtKB-UniRule"/>
</dbReference>
<feature type="transmembrane region" description="Helical" evidence="9">
    <location>
        <begin position="67"/>
        <end position="86"/>
    </location>
</feature>
<dbReference type="PANTHER" id="PTHR33695">
    <property type="entry name" value="LIPOPROTEIN SIGNAL PEPTIDASE"/>
    <property type="match status" value="1"/>
</dbReference>
<feature type="transmembrane region" description="Helical" evidence="9">
    <location>
        <begin position="93"/>
        <end position="111"/>
    </location>
</feature>
<evidence type="ECO:0000256" key="6">
    <source>
        <dbReference type="ARBA" id="ARBA00022801"/>
    </source>
</evidence>
<dbReference type="InterPro" id="IPR001872">
    <property type="entry name" value="Peptidase_A8"/>
</dbReference>
<dbReference type="EMBL" id="JACJKS010000002">
    <property type="protein sequence ID" value="MBM6947530.1"/>
    <property type="molecule type" value="Genomic_DNA"/>
</dbReference>